<sequence length="299" mass="32120">MATKASASLLLLPLLVLSLVELSLAGGIAIYWGQNGNEGTLNQTCNSGLYSFVNIAFLNKFGGGRTPRLDLTGHCNAAAGGCKIASGSIKNCQNKGIKVMLSIGGGLGDYSLTSKTDAKNTAAYLWNNFLGGKSAKRPLGNAVLDGIDFDIELGSTRFYDDLARYLKGYSKPGKKVYLSAAPQCPFPDRYMGKALDTGLFDYVWVQFYNNGQCQYSSTAGTKNLIASWKKWNSSLKGGKLFLGLPAARNAAGSGYVPPKVLTSQILPVIKKYKKYGGVMLWSKYFDKITGYSSAIKKSV</sequence>
<organism evidence="1 2">
    <name type="scientific">Pistacia integerrima</name>
    <dbReference type="NCBI Taxonomy" id="434235"/>
    <lineage>
        <taxon>Eukaryota</taxon>
        <taxon>Viridiplantae</taxon>
        <taxon>Streptophyta</taxon>
        <taxon>Embryophyta</taxon>
        <taxon>Tracheophyta</taxon>
        <taxon>Spermatophyta</taxon>
        <taxon>Magnoliopsida</taxon>
        <taxon>eudicotyledons</taxon>
        <taxon>Gunneridae</taxon>
        <taxon>Pentapetalae</taxon>
        <taxon>rosids</taxon>
        <taxon>malvids</taxon>
        <taxon>Sapindales</taxon>
        <taxon>Anacardiaceae</taxon>
        <taxon>Pistacia</taxon>
    </lineage>
</organism>
<evidence type="ECO:0000313" key="2">
    <source>
        <dbReference type="Proteomes" id="UP001163603"/>
    </source>
</evidence>
<accession>A0ACC0YXA4</accession>
<name>A0ACC0YXA4_9ROSI</name>
<keyword evidence="2" id="KW-1185">Reference proteome</keyword>
<gene>
    <name evidence="1" type="ORF">Pint_17617</name>
</gene>
<protein>
    <submittedName>
        <fullName evidence="1">Uncharacterized protein</fullName>
    </submittedName>
</protein>
<comment type="caution">
    <text evidence="1">The sequence shown here is derived from an EMBL/GenBank/DDBJ whole genome shotgun (WGS) entry which is preliminary data.</text>
</comment>
<evidence type="ECO:0000313" key="1">
    <source>
        <dbReference type="EMBL" id="KAJ0042107.1"/>
    </source>
</evidence>
<dbReference type="EMBL" id="CM047739">
    <property type="protein sequence ID" value="KAJ0042107.1"/>
    <property type="molecule type" value="Genomic_DNA"/>
</dbReference>
<reference evidence="2" key="1">
    <citation type="journal article" date="2023" name="G3 (Bethesda)">
        <title>Genome assembly and association tests identify interacting loci associated with vigor, precocity, and sex in interspecific pistachio rootstocks.</title>
        <authorList>
            <person name="Palmer W."/>
            <person name="Jacygrad E."/>
            <person name="Sagayaradj S."/>
            <person name="Cavanaugh K."/>
            <person name="Han R."/>
            <person name="Bertier L."/>
            <person name="Beede B."/>
            <person name="Kafkas S."/>
            <person name="Golino D."/>
            <person name="Preece J."/>
            <person name="Michelmore R."/>
        </authorList>
    </citation>
    <scope>NUCLEOTIDE SEQUENCE [LARGE SCALE GENOMIC DNA]</scope>
</reference>
<proteinExistence type="predicted"/>
<dbReference type="Proteomes" id="UP001163603">
    <property type="component" value="Chromosome 4"/>
</dbReference>